<evidence type="ECO:0000313" key="4">
    <source>
        <dbReference type="EMBL" id="TCK59950.1"/>
    </source>
</evidence>
<accession>A0A4R1K7D7</accession>
<dbReference type="Pfam" id="PF00072">
    <property type="entry name" value="Response_reg"/>
    <property type="match status" value="1"/>
</dbReference>
<evidence type="ECO:0000256" key="1">
    <source>
        <dbReference type="ARBA" id="ARBA00022553"/>
    </source>
</evidence>
<dbReference type="InterPro" id="IPR001789">
    <property type="entry name" value="Sig_transdc_resp-reg_receiver"/>
</dbReference>
<dbReference type="Proteomes" id="UP000294614">
    <property type="component" value="Unassembled WGS sequence"/>
</dbReference>
<dbReference type="PANTHER" id="PTHR44591">
    <property type="entry name" value="STRESS RESPONSE REGULATOR PROTEIN 1"/>
    <property type="match status" value="1"/>
</dbReference>
<keyword evidence="5" id="KW-1185">Reference proteome</keyword>
<evidence type="ECO:0000259" key="3">
    <source>
        <dbReference type="PROSITE" id="PS50110"/>
    </source>
</evidence>
<evidence type="ECO:0000256" key="2">
    <source>
        <dbReference type="PROSITE-ProRule" id="PRU00169"/>
    </source>
</evidence>
<dbReference type="InterPro" id="IPR050595">
    <property type="entry name" value="Bact_response_regulator"/>
</dbReference>
<dbReference type="PANTHER" id="PTHR44591:SF3">
    <property type="entry name" value="RESPONSE REGULATORY DOMAIN-CONTAINING PROTEIN"/>
    <property type="match status" value="1"/>
</dbReference>
<sequence>MHTITDSDIVLFVDDEESILKAIDRSLSDVRFSTMFCSDSMQVMDMLEQHRINVVVTDLKMPGKNGIELVRMINAKFPHIRIIVLSGYYQVSTVMSVTRAGKIFHFFTKPWKMDNEFISVIEKAIISSRESRESADGLSAQV</sequence>
<dbReference type="AlphaFoldDB" id="A0A4R1K7D7"/>
<dbReference type="Gene3D" id="3.40.50.2300">
    <property type="match status" value="1"/>
</dbReference>
<organism evidence="4 5">
    <name type="scientific">Seleniivibrio woodruffii</name>
    <dbReference type="NCBI Taxonomy" id="1078050"/>
    <lineage>
        <taxon>Bacteria</taxon>
        <taxon>Pseudomonadati</taxon>
        <taxon>Deferribacterota</taxon>
        <taxon>Deferribacteres</taxon>
        <taxon>Deferribacterales</taxon>
        <taxon>Geovibrionaceae</taxon>
        <taxon>Seleniivibrio</taxon>
    </lineage>
</organism>
<gene>
    <name evidence="4" type="ORF">C8D98_2119</name>
</gene>
<proteinExistence type="predicted"/>
<reference evidence="4 5" key="1">
    <citation type="submission" date="2019-03" db="EMBL/GenBank/DDBJ databases">
        <title>Genomic Encyclopedia of Type Strains, Phase IV (KMG-IV): sequencing the most valuable type-strain genomes for metagenomic binning, comparative biology and taxonomic classification.</title>
        <authorList>
            <person name="Goeker M."/>
        </authorList>
    </citation>
    <scope>NUCLEOTIDE SEQUENCE [LARGE SCALE GENOMIC DNA]</scope>
    <source>
        <strain evidence="4 5">DSM 24984</strain>
    </source>
</reference>
<dbReference type="InterPro" id="IPR011006">
    <property type="entry name" value="CheY-like_superfamily"/>
</dbReference>
<protein>
    <submittedName>
        <fullName evidence="4">Response regulator receiver domain-containing protein</fullName>
    </submittedName>
</protein>
<feature type="modified residue" description="4-aspartylphosphate" evidence="2">
    <location>
        <position position="58"/>
    </location>
</feature>
<feature type="domain" description="Response regulatory" evidence="3">
    <location>
        <begin position="9"/>
        <end position="124"/>
    </location>
</feature>
<dbReference type="SMART" id="SM00448">
    <property type="entry name" value="REC"/>
    <property type="match status" value="1"/>
</dbReference>
<keyword evidence="1 2" id="KW-0597">Phosphoprotein</keyword>
<comment type="caution">
    <text evidence="4">The sequence shown here is derived from an EMBL/GenBank/DDBJ whole genome shotgun (WGS) entry which is preliminary data.</text>
</comment>
<dbReference type="RefSeq" id="WP_132874099.1">
    <property type="nucleotide sequence ID" value="NZ_SMGG01000005.1"/>
</dbReference>
<dbReference type="PROSITE" id="PS50110">
    <property type="entry name" value="RESPONSE_REGULATORY"/>
    <property type="match status" value="1"/>
</dbReference>
<dbReference type="SUPFAM" id="SSF52172">
    <property type="entry name" value="CheY-like"/>
    <property type="match status" value="1"/>
</dbReference>
<dbReference type="GO" id="GO:0000160">
    <property type="term" value="P:phosphorelay signal transduction system"/>
    <property type="evidence" value="ECO:0007669"/>
    <property type="project" value="InterPro"/>
</dbReference>
<evidence type="ECO:0000313" key="5">
    <source>
        <dbReference type="Proteomes" id="UP000294614"/>
    </source>
</evidence>
<name>A0A4R1K7D7_9BACT</name>
<dbReference type="EMBL" id="SMGG01000005">
    <property type="protein sequence ID" value="TCK59950.1"/>
    <property type="molecule type" value="Genomic_DNA"/>
</dbReference>
<dbReference type="OrthoDB" id="9802066at2"/>